<sequence>MRRESDLYGPIKVLLEKQGYEVKGEVGAVDVMAVRADEPPVIVELKLTISLSLYHQAIARLSVTDTVYIAVPKPKGKTAKRALKDNLAMCRRLGLGFITVRADNTVEVHCDPGPYAPRKNKKRQTRLLREFQRLDGDPNKGGATRHGIVTGYRQDALKCAAMLAEVGASRGKDVAKATGVAKATTIMRSNHYGWFDKVEKGVYVLNQTGRAGLKHWAYSWEDSESG</sequence>
<proteinExistence type="predicted"/>
<evidence type="ECO:0000313" key="1">
    <source>
        <dbReference type="EMBL" id="SMX26919.1"/>
    </source>
</evidence>
<dbReference type="Pfam" id="PF09929">
    <property type="entry name" value="DUF2161"/>
    <property type="match status" value="1"/>
</dbReference>
<keyword evidence="2" id="KW-1185">Reference proteome</keyword>
<dbReference type="OrthoDB" id="9795163at2"/>
<name>A0A238J8J8_9RHOB</name>
<reference evidence="2" key="1">
    <citation type="submission" date="2017-05" db="EMBL/GenBank/DDBJ databases">
        <authorList>
            <person name="Rodrigo-Torres L."/>
            <person name="Arahal R. D."/>
            <person name="Lucena T."/>
        </authorList>
    </citation>
    <scope>NUCLEOTIDE SEQUENCE [LARGE SCALE GENOMIC DNA]</scope>
    <source>
        <strain evidence="2">CECT 8649</strain>
    </source>
</reference>
<gene>
    <name evidence="1" type="ORF">TRP8649_01017</name>
</gene>
<protein>
    <submittedName>
        <fullName evidence="1">Uncharacterized protein</fullName>
    </submittedName>
</protein>
<evidence type="ECO:0000313" key="2">
    <source>
        <dbReference type="Proteomes" id="UP000225972"/>
    </source>
</evidence>
<accession>A0A238J8J8</accession>
<dbReference type="Proteomes" id="UP000225972">
    <property type="component" value="Unassembled WGS sequence"/>
</dbReference>
<dbReference type="RefSeq" id="WP_099243095.1">
    <property type="nucleotide sequence ID" value="NZ_FXXP01000001.1"/>
</dbReference>
<dbReference type="InterPro" id="IPR018679">
    <property type="entry name" value="DUF2161"/>
</dbReference>
<organism evidence="1 2">
    <name type="scientific">Pelagimonas phthalicica</name>
    <dbReference type="NCBI Taxonomy" id="1037362"/>
    <lineage>
        <taxon>Bacteria</taxon>
        <taxon>Pseudomonadati</taxon>
        <taxon>Pseudomonadota</taxon>
        <taxon>Alphaproteobacteria</taxon>
        <taxon>Rhodobacterales</taxon>
        <taxon>Roseobacteraceae</taxon>
        <taxon>Pelagimonas</taxon>
    </lineage>
</organism>
<dbReference type="AlphaFoldDB" id="A0A238J8J8"/>
<dbReference type="EMBL" id="FXXP01000001">
    <property type="protein sequence ID" value="SMX26919.1"/>
    <property type="molecule type" value="Genomic_DNA"/>
</dbReference>